<name>A0ACD3A9N5_9AGAR</name>
<proteinExistence type="predicted"/>
<reference evidence="1 2" key="1">
    <citation type="journal article" date="2019" name="Nat. Ecol. Evol.">
        <title>Megaphylogeny resolves global patterns of mushroom evolution.</title>
        <authorList>
            <person name="Varga T."/>
            <person name="Krizsan K."/>
            <person name="Foldi C."/>
            <person name="Dima B."/>
            <person name="Sanchez-Garcia M."/>
            <person name="Sanchez-Ramirez S."/>
            <person name="Szollosi G.J."/>
            <person name="Szarkandi J.G."/>
            <person name="Papp V."/>
            <person name="Albert L."/>
            <person name="Andreopoulos W."/>
            <person name="Angelini C."/>
            <person name="Antonin V."/>
            <person name="Barry K.W."/>
            <person name="Bougher N.L."/>
            <person name="Buchanan P."/>
            <person name="Buyck B."/>
            <person name="Bense V."/>
            <person name="Catcheside P."/>
            <person name="Chovatia M."/>
            <person name="Cooper J."/>
            <person name="Damon W."/>
            <person name="Desjardin D."/>
            <person name="Finy P."/>
            <person name="Geml J."/>
            <person name="Haridas S."/>
            <person name="Hughes K."/>
            <person name="Justo A."/>
            <person name="Karasinski D."/>
            <person name="Kautmanova I."/>
            <person name="Kiss B."/>
            <person name="Kocsube S."/>
            <person name="Kotiranta H."/>
            <person name="LaButti K.M."/>
            <person name="Lechner B.E."/>
            <person name="Liimatainen K."/>
            <person name="Lipzen A."/>
            <person name="Lukacs Z."/>
            <person name="Mihaltcheva S."/>
            <person name="Morgado L.N."/>
            <person name="Niskanen T."/>
            <person name="Noordeloos M.E."/>
            <person name="Ohm R.A."/>
            <person name="Ortiz-Santana B."/>
            <person name="Ovrebo C."/>
            <person name="Racz N."/>
            <person name="Riley R."/>
            <person name="Savchenko A."/>
            <person name="Shiryaev A."/>
            <person name="Soop K."/>
            <person name="Spirin V."/>
            <person name="Szebenyi C."/>
            <person name="Tomsovsky M."/>
            <person name="Tulloss R.E."/>
            <person name="Uehling J."/>
            <person name="Grigoriev I.V."/>
            <person name="Vagvolgyi C."/>
            <person name="Papp T."/>
            <person name="Martin F.M."/>
            <person name="Miettinen O."/>
            <person name="Hibbett D.S."/>
            <person name="Nagy L.G."/>
        </authorList>
    </citation>
    <scope>NUCLEOTIDE SEQUENCE [LARGE SCALE GENOMIC DNA]</scope>
    <source>
        <strain evidence="1 2">NL-1719</strain>
    </source>
</reference>
<keyword evidence="2" id="KW-1185">Reference proteome</keyword>
<dbReference type="EMBL" id="ML208582">
    <property type="protein sequence ID" value="TFK62432.1"/>
    <property type="molecule type" value="Genomic_DNA"/>
</dbReference>
<sequence length="194" mass="21292">MTLRTAKLTWNPINPFKNAEISISEGEVEPCVQLGQKVENKSMLLTWLKCVEALPFDDIVSLVVDAPCDAGAWDNNLGHCGTVPRLILPNEQASLGFLKYLIATTEAGKGRRSGADTPFKSLEELTLHGVQYDRDLKSKVQAALTARNKRGFKLRKLTLQDCSVSAGSIKQLSTVVDVVEQHGEMKKGKQGNRV</sequence>
<evidence type="ECO:0000313" key="1">
    <source>
        <dbReference type="EMBL" id="TFK62432.1"/>
    </source>
</evidence>
<protein>
    <submittedName>
        <fullName evidence="1">Uncharacterized protein</fullName>
    </submittedName>
</protein>
<dbReference type="Proteomes" id="UP000308600">
    <property type="component" value="Unassembled WGS sequence"/>
</dbReference>
<organism evidence="1 2">
    <name type="scientific">Pluteus cervinus</name>
    <dbReference type="NCBI Taxonomy" id="181527"/>
    <lineage>
        <taxon>Eukaryota</taxon>
        <taxon>Fungi</taxon>
        <taxon>Dikarya</taxon>
        <taxon>Basidiomycota</taxon>
        <taxon>Agaricomycotina</taxon>
        <taxon>Agaricomycetes</taxon>
        <taxon>Agaricomycetidae</taxon>
        <taxon>Agaricales</taxon>
        <taxon>Pluteineae</taxon>
        <taxon>Pluteaceae</taxon>
        <taxon>Pluteus</taxon>
    </lineage>
</organism>
<gene>
    <name evidence="1" type="ORF">BDN72DRAFT_391831</name>
</gene>
<evidence type="ECO:0000313" key="2">
    <source>
        <dbReference type="Proteomes" id="UP000308600"/>
    </source>
</evidence>
<accession>A0ACD3A9N5</accession>